<evidence type="ECO:0000313" key="1">
    <source>
        <dbReference type="EMBL" id="PWN53754.1"/>
    </source>
</evidence>
<accession>A0ACD0P722</accession>
<protein>
    <submittedName>
        <fullName evidence="1">Uncharacterized protein</fullName>
    </submittedName>
</protein>
<evidence type="ECO:0000313" key="2">
    <source>
        <dbReference type="Proteomes" id="UP000245626"/>
    </source>
</evidence>
<reference evidence="1 2" key="1">
    <citation type="journal article" date="2018" name="Mol. Biol. Evol.">
        <title>Broad Genomic Sampling Reveals a Smut Pathogenic Ancestry of the Fungal Clade Ustilaginomycotina.</title>
        <authorList>
            <person name="Kijpornyongpan T."/>
            <person name="Mondo S.J."/>
            <person name="Barry K."/>
            <person name="Sandor L."/>
            <person name="Lee J."/>
            <person name="Lipzen A."/>
            <person name="Pangilinan J."/>
            <person name="LaButti K."/>
            <person name="Hainaut M."/>
            <person name="Henrissat B."/>
            <person name="Grigoriev I.V."/>
            <person name="Spatafora J.W."/>
            <person name="Aime M.C."/>
        </authorList>
    </citation>
    <scope>NUCLEOTIDE SEQUENCE [LARGE SCALE GENOMIC DNA]</scope>
    <source>
        <strain evidence="1 2">SA 807</strain>
    </source>
</reference>
<sequence>MDGLTLIRRHGGDNDGYDATAGLLSNTATGDPWMGQMKYTQGIVGAGCIFILAAAILNLPNRLRRVRWYMAPQGTKLSRPKLLPGERSVTSLMRTLACYRLPSIKAGPIDFRLPALGATMTMSAFMLGFTIWAFVVQPYYRSDRSFGSPPLALRTGMMAVGLMPFVYVLGSKVNFISVVTGASHERLQVWHQWTSRFMLFLATIHTIPFIRQPLVEGGVSALREYYFSDFINISGTIAYSCLFFLVFGSFRGLRERWYELWFCLHVPVAIVFLGYMFVHCSDLLTSWRYLWGTAAMYATSVFLRLAKQLRDNNFLLLAECEVQALLGGMTKLTAPTSLRWKPGQHVFIRFPSMAPWSSHPFTMVSLPNKDPHVADSNIVLLARAQGGLTEKLYDHALKAQGGLRGGMCCSTLARLPVIIDGPYGQDASVAHHDRVIFVAGGSGITFAMASLLDLAWQWKLGRSVTKKATLVWSVRDSSSTSWMRDHIEAALTLAPKGALDIELYISSKKEEKDDQEIKMESELRHSRWKIYRGHHPDMKEVLTSFARSGRADLPSAAGSVKGADASLPGDLEKESLGAVICGPHKMGKDASNATASIQLDILRGRLEEVLEFRLVNEHFGW</sequence>
<dbReference type="EMBL" id="KZ819711">
    <property type="protein sequence ID" value="PWN53754.1"/>
    <property type="molecule type" value="Genomic_DNA"/>
</dbReference>
<gene>
    <name evidence="1" type="ORF">IE53DRAFT_309678</name>
</gene>
<organism evidence="1 2">
    <name type="scientific">Violaceomyces palustris</name>
    <dbReference type="NCBI Taxonomy" id="1673888"/>
    <lineage>
        <taxon>Eukaryota</taxon>
        <taxon>Fungi</taxon>
        <taxon>Dikarya</taxon>
        <taxon>Basidiomycota</taxon>
        <taxon>Ustilaginomycotina</taxon>
        <taxon>Ustilaginomycetes</taxon>
        <taxon>Violaceomycetales</taxon>
        <taxon>Violaceomycetaceae</taxon>
        <taxon>Violaceomyces</taxon>
    </lineage>
</organism>
<proteinExistence type="predicted"/>
<keyword evidence="2" id="KW-1185">Reference proteome</keyword>
<dbReference type="Proteomes" id="UP000245626">
    <property type="component" value="Unassembled WGS sequence"/>
</dbReference>
<name>A0ACD0P722_9BASI</name>